<dbReference type="Gene3D" id="1.20.120.450">
    <property type="entry name" value="dinb family like domain"/>
    <property type="match status" value="1"/>
</dbReference>
<sequence length="273" mass="29158">MDDLQRGGLGALTELWWRAVTDLADFLADLPEAAWDLPTDLPGWDVRAVAAHVAHLESVLAGGPHETAEVPDLPHVRGPMGQFTEIGVLTRSDRTGAEIVAEIRATTARRREALLATPPRDPDEPAPGVFGAIGWSTRTLFRNRPLDVWMHEQDVRRATGRPGNLDSPAGDHTTSYLMESLGFVLAKQVGALPGTTAVLEVEGSAPVAAEVGDDGRGRLLDAPPAQPSVRIATDRESFLLRAGGRREVPSERFEVGGDPDLGARVIASLAVTP</sequence>
<accession>A0ABV3T1U1</accession>
<keyword evidence="3" id="KW-0413">Isomerase</keyword>
<dbReference type="GO" id="GO:0016853">
    <property type="term" value="F:isomerase activity"/>
    <property type="evidence" value="ECO:0007669"/>
    <property type="project" value="UniProtKB-KW"/>
</dbReference>
<comment type="caution">
    <text evidence="3">The sequence shown here is derived from an EMBL/GenBank/DDBJ whole genome shotgun (WGS) entry which is preliminary data.</text>
</comment>
<dbReference type="EMBL" id="JBFPJR010000017">
    <property type="protein sequence ID" value="MEX0428230.1"/>
    <property type="molecule type" value="Genomic_DNA"/>
</dbReference>
<reference evidence="3 4" key="1">
    <citation type="submission" date="2024-07" db="EMBL/GenBank/DDBJ databases">
        <authorList>
            <person name="Lee S."/>
            <person name="Kang M."/>
        </authorList>
    </citation>
    <scope>NUCLEOTIDE SEQUENCE [LARGE SCALE GENOMIC DNA]</scope>
    <source>
        <strain evidence="3 4">DS6</strain>
    </source>
</reference>
<evidence type="ECO:0000259" key="2">
    <source>
        <dbReference type="Pfam" id="PF11716"/>
    </source>
</evidence>
<dbReference type="Proteomes" id="UP001556631">
    <property type="component" value="Unassembled WGS sequence"/>
</dbReference>
<dbReference type="SUPFAM" id="SSF109854">
    <property type="entry name" value="DinB/YfiT-like putative metalloenzymes"/>
    <property type="match status" value="1"/>
</dbReference>
<dbReference type="Pfam" id="PF07398">
    <property type="entry name" value="MDMPI_C"/>
    <property type="match status" value="1"/>
</dbReference>
<organism evidence="3 4">
    <name type="scientific">Nocardioides eburneus</name>
    <dbReference type="NCBI Taxonomy" id="3231482"/>
    <lineage>
        <taxon>Bacteria</taxon>
        <taxon>Bacillati</taxon>
        <taxon>Actinomycetota</taxon>
        <taxon>Actinomycetes</taxon>
        <taxon>Propionibacteriales</taxon>
        <taxon>Nocardioidaceae</taxon>
        <taxon>Nocardioides</taxon>
    </lineage>
</organism>
<dbReference type="InterPro" id="IPR024344">
    <property type="entry name" value="MDMPI_metal-binding"/>
</dbReference>
<feature type="domain" description="Mycothiol-dependent maleylpyruvate isomerase metal-binding" evidence="2">
    <location>
        <begin position="17"/>
        <end position="156"/>
    </location>
</feature>
<evidence type="ECO:0000259" key="1">
    <source>
        <dbReference type="Pfam" id="PF07398"/>
    </source>
</evidence>
<evidence type="ECO:0000313" key="4">
    <source>
        <dbReference type="Proteomes" id="UP001556631"/>
    </source>
</evidence>
<evidence type="ECO:0000313" key="3">
    <source>
        <dbReference type="EMBL" id="MEX0428230.1"/>
    </source>
</evidence>
<dbReference type="InterPro" id="IPR010872">
    <property type="entry name" value="MDMPI_C-term_domain"/>
</dbReference>
<dbReference type="InterPro" id="IPR017517">
    <property type="entry name" value="Maleyloyr_isom"/>
</dbReference>
<name>A0ABV3T1U1_9ACTN</name>
<protein>
    <submittedName>
        <fullName evidence="3">Maleylpyruvate isomerase family mycothiol-dependent enzyme</fullName>
    </submittedName>
</protein>
<proteinExistence type="predicted"/>
<feature type="domain" description="MDMPI C-terminal" evidence="1">
    <location>
        <begin position="176"/>
        <end position="263"/>
    </location>
</feature>
<dbReference type="Pfam" id="PF11716">
    <property type="entry name" value="MDMPI_N"/>
    <property type="match status" value="1"/>
</dbReference>
<keyword evidence="4" id="KW-1185">Reference proteome</keyword>
<dbReference type="NCBIfam" id="TIGR03083">
    <property type="entry name" value="maleylpyruvate isomerase family mycothiol-dependent enzyme"/>
    <property type="match status" value="1"/>
</dbReference>
<gene>
    <name evidence="3" type="ORF">AB3X52_11420</name>
</gene>
<dbReference type="InterPro" id="IPR034660">
    <property type="entry name" value="DinB/YfiT-like"/>
</dbReference>
<dbReference type="RefSeq" id="WP_367994198.1">
    <property type="nucleotide sequence ID" value="NZ_JBFPJR010000017.1"/>
</dbReference>